<dbReference type="Pfam" id="PF03129">
    <property type="entry name" value="HGTP_anticodon"/>
    <property type="match status" value="1"/>
</dbReference>
<name>A0A1G8V0H9_9EURY</name>
<evidence type="ECO:0000256" key="9">
    <source>
        <dbReference type="ARBA" id="ARBA00047671"/>
    </source>
</evidence>
<dbReference type="Gene3D" id="3.30.930.10">
    <property type="entry name" value="Bira Bifunctional Protein, Domain 2"/>
    <property type="match status" value="1"/>
</dbReference>
<comment type="catalytic activity">
    <reaction evidence="9">
        <text>tRNA(Pro) + L-proline + ATP = L-prolyl-tRNA(Pro) + AMP + diphosphate</text>
        <dbReference type="Rhea" id="RHEA:14305"/>
        <dbReference type="Rhea" id="RHEA-COMP:9700"/>
        <dbReference type="Rhea" id="RHEA-COMP:9702"/>
        <dbReference type="ChEBI" id="CHEBI:30616"/>
        <dbReference type="ChEBI" id="CHEBI:33019"/>
        <dbReference type="ChEBI" id="CHEBI:60039"/>
        <dbReference type="ChEBI" id="CHEBI:78442"/>
        <dbReference type="ChEBI" id="CHEBI:78532"/>
        <dbReference type="ChEBI" id="CHEBI:456215"/>
        <dbReference type="EC" id="6.1.1.15"/>
    </reaction>
</comment>
<dbReference type="EMBL" id="FNFC01000005">
    <property type="protein sequence ID" value="SDJ58845.1"/>
    <property type="molecule type" value="Genomic_DNA"/>
</dbReference>
<dbReference type="PROSITE" id="PS50862">
    <property type="entry name" value="AA_TRNA_LIGASE_II"/>
    <property type="match status" value="1"/>
</dbReference>
<dbReference type="SUPFAM" id="SSF55681">
    <property type="entry name" value="Class II aaRS and biotin synthetases"/>
    <property type="match status" value="1"/>
</dbReference>
<evidence type="ECO:0000256" key="3">
    <source>
        <dbReference type="ARBA" id="ARBA00022598"/>
    </source>
</evidence>
<keyword evidence="4" id="KW-0547">Nucleotide-binding</keyword>
<evidence type="ECO:0000313" key="12">
    <source>
        <dbReference type="Proteomes" id="UP000198856"/>
    </source>
</evidence>
<dbReference type="InterPro" id="IPR002314">
    <property type="entry name" value="aa-tRNA-synt_IIb"/>
</dbReference>
<dbReference type="RefSeq" id="WP_092701172.1">
    <property type="nucleotide sequence ID" value="NZ_FNFC01000005.1"/>
</dbReference>
<dbReference type="PRINTS" id="PR01046">
    <property type="entry name" value="TRNASYNTHPRO"/>
</dbReference>
<organism evidence="11 12">
    <name type="scientific">Halovenus aranensis</name>
    <dbReference type="NCBI Taxonomy" id="890420"/>
    <lineage>
        <taxon>Archaea</taxon>
        <taxon>Methanobacteriati</taxon>
        <taxon>Methanobacteriota</taxon>
        <taxon>Stenosarchaea group</taxon>
        <taxon>Halobacteria</taxon>
        <taxon>Halobacteriales</taxon>
        <taxon>Haloarculaceae</taxon>
        <taxon>Halovenus</taxon>
    </lineage>
</organism>
<protein>
    <recommendedName>
        <fullName evidence="2">proline--tRNA ligase</fullName>
        <ecNumber evidence="2">6.1.1.15</ecNumber>
    </recommendedName>
    <alternativeName>
        <fullName evidence="8">Prolyl-tRNA synthetase</fullName>
    </alternativeName>
</protein>
<dbReference type="GO" id="GO:0006433">
    <property type="term" value="P:prolyl-tRNA aminoacylation"/>
    <property type="evidence" value="ECO:0007669"/>
    <property type="project" value="InterPro"/>
</dbReference>
<dbReference type="InterPro" id="IPR036621">
    <property type="entry name" value="Anticodon-bd_dom_sf"/>
</dbReference>
<dbReference type="OrthoDB" id="193228at2157"/>
<evidence type="ECO:0000256" key="8">
    <source>
        <dbReference type="ARBA" id="ARBA00029731"/>
    </source>
</evidence>
<sequence>MRRSDAFLCTSREETDHESETVRLVHRAGLARQLGSGLYALAPVGQRVRAKVIDHIEAEMDAIGGQQVSLPSLNGDDIWRQSGRWESFEGEMFTVENREGRQLCLAPSHEEGIVSLVDGAVRSYDDLPLLLYQVTRKYRDDHPRNGLVRTKEFTMKDAYSLHASRESLEEHYERIRAAYVRIFENLGLEFAITAAENEVMGGSASAEFQALVETGSETLHHCTGTGCRFGVTDDTSGGLSAGDSCPECGGELTASAAIELGHVFKLGTRYSEAMGLTVDGPDGTEQAVVMGSYGIGIERLIQAVVAQHADSDGCRWPDGIAPFSVAIVPLAYEGEVRAAADRLHEACGSDEALLFDDGSQHIGERFAESDLLGIPWKVVLGNHFRETGEVELETRDGETRYVALEEVTGIVS</sequence>
<proteinExistence type="predicted"/>
<evidence type="ECO:0000256" key="1">
    <source>
        <dbReference type="ARBA" id="ARBA00004496"/>
    </source>
</evidence>
<dbReference type="PANTHER" id="PTHR42753">
    <property type="entry name" value="MITOCHONDRIAL RIBOSOME PROTEIN L39/PROLYL-TRNA LIGASE FAMILY MEMBER"/>
    <property type="match status" value="1"/>
</dbReference>
<keyword evidence="3" id="KW-0436">Ligase</keyword>
<dbReference type="InterPro" id="IPR050062">
    <property type="entry name" value="Pro-tRNA_synthetase"/>
</dbReference>
<dbReference type="Gene3D" id="3.40.50.800">
    <property type="entry name" value="Anticodon-binding domain"/>
    <property type="match status" value="1"/>
</dbReference>
<evidence type="ECO:0000256" key="5">
    <source>
        <dbReference type="ARBA" id="ARBA00022840"/>
    </source>
</evidence>
<dbReference type="STRING" id="890420.SAMN05216226_105198"/>
<dbReference type="AlphaFoldDB" id="A0A1G8V0H9"/>
<keyword evidence="6" id="KW-0648">Protein biosynthesis</keyword>
<dbReference type="SUPFAM" id="SSF52954">
    <property type="entry name" value="Class II aaRS ABD-related"/>
    <property type="match status" value="1"/>
</dbReference>
<dbReference type="Pfam" id="PF00587">
    <property type="entry name" value="tRNA-synt_2b"/>
    <property type="match status" value="1"/>
</dbReference>
<dbReference type="PANTHER" id="PTHR42753:SF2">
    <property type="entry name" value="PROLINE--TRNA LIGASE"/>
    <property type="match status" value="1"/>
</dbReference>
<dbReference type="EC" id="6.1.1.15" evidence="2"/>
<feature type="domain" description="Aminoacyl-transfer RNA synthetases class-II family profile" evidence="10">
    <location>
        <begin position="32"/>
        <end position="329"/>
    </location>
</feature>
<gene>
    <name evidence="11" type="ORF">SAMN05216226_105198</name>
</gene>
<accession>A0A1G8V0H9</accession>
<dbReference type="GO" id="GO:0004827">
    <property type="term" value="F:proline-tRNA ligase activity"/>
    <property type="evidence" value="ECO:0007669"/>
    <property type="project" value="UniProtKB-EC"/>
</dbReference>
<keyword evidence="7 11" id="KW-0030">Aminoacyl-tRNA synthetase</keyword>
<keyword evidence="12" id="KW-1185">Reference proteome</keyword>
<dbReference type="InterPro" id="IPR045864">
    <property type="entry name" value="aa-tRNA-synth_II/BPL/LPL"/>
</dbReference>
<evidence type="ECO:0000256" key="7">
    <source>
        <dbReference type="ARBA" id="ARBA00023146"/>
    </source>
</evidence>
<dbReference type="InterPro" id="IPR006195">
    <property type="entry name" value="aa-tRNA-synth_II"/>
</dbReference>
<evidence type="ECO:0000256" key="4">
    <source>
        <dbReference type="ARBA" id="ARBA00022741"/>
    </source>
</evidence>
<evidence type="ECO:0000313" key="11">
    <source>
        <dbReference type="EMBL" id="SDJ58845.1"/>
    </source>
</evidence>
<keyword evidence="5" id="KW-0067">ATP-binding</keyword>
<dbReference type="InterPro" id="IPR004154">
    <property type="entry name" value="Anticodon-bd"/>
</dbReference>
<evidence type="ECO:0000259" key="10">
    <source>
        <dbReference type="PROSITE" id="PS50862"/>
    </source>
</evidence>
<dbReference type="Proteomes" id="UP000198856">
    <property type="component" value="Unassembled WGS sequence"/>
</dbReference>
<evidence type="ECO:0000256" key="6">
    <source>
        <dbReference type="ARBA" id="ARBA00022917"/>
    </source>
</evidence>
<comment type="subcellular location">
    <subcellularLocation>
        <location evidence="1">Cytoplasm</location>
    </subcellularLocation>
</comment>
<dbReference type="InterPro" id="IPR002316">
    <property type="entry name" value="Pro-tRNA-ligase_IIa"/>
</dbReference>
<evidence type="ECO:0000256" key="2">
    <source>
        <dbReference type="ARBA" id="ARBA00012831"/>
    </source>
</evidence>
<dbReference type="GO" id="GO:0005829">
    <property type="term" value="C:cytosol"/>
    <property type="evidence" value="ECO:0007669"/>
    <property type="project" value="TreeGrafter"/>
</dbReference>
<reference evidence="11 12" key="1">
    <citation type="submission" date="2016-10" db="EMBL/GenBank/DDBJ databases">
        <authorList>
            <person name="de Groot N.N."/>
        </authorList>
    </citation>
    <scope>NUCLEOTIDE SEQUENCE [LARGE SCALE GENOMIC DNA]</scope>
    <source>
        <strain evidence="11 12">IBRC-M10015</strain>
    </source>
</reference>
<dbReference type="GO" id="GO:0005524">
    <property type="term" value="F:ATP binding"/>
    <property type="evidence" value="ECO:0007669"/>
    <property type="project" value="UniProtKB-KW"/>
</dbReference>